<evidence type="ECO:0000256" key="7">
    <source>
        <dbReference type="RuleBase" id="RU365095"/>
    </source>
</evidence>
<proteinExistence type="inferred from homology"/>
<keyword evidence="7 9" id="KW-0378">Hydrolase</keyword>
<evidence type="ECO:0000313" key="9">
    <source>
        <dbReference type="EMBL" id="OLY44054.1"/>
    </source>
</evidence>
<gene>
    <name evidence="7" type="primary">pgl</name>
    <name evidence="9" type="ORF">PEB0149_015060</name>
</gene>
<keyword evidence="10" id="KW-1185">Reference proteome</keyword>
<evidence type="ECO:0000256" key="2">
    <source>
        <dbReference type="ARBA" id="ARBA00002681"/>
    </source>
</evidence>
<evidence type="ECO:0000256" key="6">
    <source>
        <dbReference type="ARBA" id="ARBA00020337"/>
    </source>
</evidence>
<dbReference type="NCBIfam" id="TIGR01198">
    <property type="entry name" value="pgl"/>
    <property type="match status" value="1"/>
</dbReference>
<evidence type="ECO:0000256" key="5">
    <source>
        <dbReference type="ARBA" id="ARBA00013198"/>
    </source>
</evidence>
<dbReference type="GO" id="GO:0017057">
    <property type="term" value="F:6-phosphogluconolactonase activity"/>
    <property type="evidence" value="ECO:0007669"/>
    <property type="project" value="UniProtKB-UniRule"/>
</dbReference>
<dbReference type="CDD" id="cd01400">
    <property type="entry name" value="6PGL"/>
    <property type="match status" value="1"/>
</dbReference>
<feature type="domain" description="Glucosamine/galactosamine-6-phosphate isomerase" evidence="8">
    <location>
        <begin position="13"/>
        <end position="225"/>
    </location>
</feature>
<dbReference type="GO" id="GO:0006098">
    <property type="term" value="P:pentose-phosphate shunt"/>
    <property type="evidence" value="ECO:0007669"/>
    <property type="project" value="UniProtKB-UniPathway"/>
</dbReference>
<dbReference type="InterPro" id="IPR006148">
    <property type="entry name" value="Glc/Gal-6P_isomerase"/>
</dbReference>
<dbReference type="UniPathway" id="UPA00115">
    <property type="reaction ID" value="UER00409"/>
</dbReference>
<reference evidence="9 10" key="1">
    <citation type="submission" date="2016-12" db="EMBL/GenBank/DDBJ databases">
        <title>Comparative genomics of Bartonella apis.</title>
        <authorList>
            <person name="Engel P."/>
        </authorList>
    </citation>
    <scope>NUCLEOTIDE SEQUENCE [LARGE SCALE GENOMIC DNA]</scope>
    <source>
        <strain evidence="9 10">PEB0149</strain>
    </source>
</reference>
<dbReference type="PANTHER" id="PTHR11054:SF0">
    <property type="entry name" value="6-PHOSPHOGLUCONOLACTONASE"/>
    <property type="match status" value="1"/>
</dbReference>
<dbReference type="InterPro" id="IPR039104">
    <property type="entry name" value="6PGL"/>
</dbReference>
<evidence type="ECO:0000256" key="4">
    <source>
        <dbReference type="ARBA" id="ARBA00010662"/>
    </source>
</evidence>
<evidence type="ECO:0000313" key="10">
    <source>
        <dbReference type="Proteomes" id="UP000187344"/>
    </source>
</evidence>
<dbReference type="Gene3D" id="3.40.50.1360">
    <property type="match status" value="1"/>
</dbReference>
<evidence type="ECO:0000256" key="3">
    <source>
        <dbReference type="ARBA" id="ARBA00004961"/>
    </source>
</evidence>
<dbReference type="AlphaFoldDB" id="A0A1R0FAP5"/>
<dbReference type="GO" id="GO:0005975">
    <property type="term" value="P:carbohydrate metabolic process"/>
    <property type="evidence" value="ECO:0007669"/>
    <property type="project" value="UniProtKB-UniRule"/>
</dbReference>
<accession>A0A1R0FAP5</accession>
<dbReference type="SUPFAM" id="SSF100950">
    <property type="entry name" value="NagB/RpiA/CoA transferase-like"/>
    <property type="match status" value="1"/>
</dbReference>
<organism evidence="9 10">
    <name type="scientific">Bartonella apis</name>
    <dbReference type="NCBI Taxonomy" id="1686310"/>
    <lineage>
        <taxon>Bacteria</taxon>
        <taxon>Pseudomonadati</taxon>
        <taxon>Pseudomonadota</taxon>
        <taxon>Alphaproteobacteria</taxon>
        <taxon>Hyphomicrobiales</taxon>
        <taxon>Bartonellaceae</taxon>
        <taxon>Bartonella</taxon>
    </lineage>
</organism>
<comment type="function">
    <text evidence="2 7">Hydrolysis of 6-phosphogluconolactone to 6-phosphogluconate.</text>
</comment>
<dbReference type="EC" id="3.1.1.31" evidence="5 7"/>
<evidence type="ECO:0000259" key="8">
    <source>
        <dbReference type="Pfam" id="PF01182"/>
    </source>
</evidence>
<dbReference type="InterPro" id="IPR037171">
    <property type="entry name" value="NagB/RpiA_transferase-like"/>
</dbReference>
<evidence type="ECO:0000256" key="1">
    <source>
        <dbReference type="ARBA" id="ARBA00000832"/>
    </source>
</evidence>
<comment type="caution">
    <text evidence="9">The sequence shown here is derived from an EMBL/GenBank/DDBJ whole genome shotgun (WGS) entry which is preliminary data.</text>
</comment>
<comment type="catalytic activity">
    <reaction evidence="1 7">
        <text>6-phospho-D-glucono-1,5-lactone + H2O = 6-phospho-D-gluconate + H(+)</text>
        <dbReference type="Rhea" id="RHEA:12556"/>
        <dbReference type="ChEBI" id="CHEBI:15377"/>
        <dbReference type="ChEBI" id="CHEBI:15378"/>
        <dbReference type="ChEBI" id="CHEBI:57955"/>
        <dbReference type="ChEBI" id="CHEBI:58759"/>
        <dbReference type="EC" id="3.1.1.31"/>
    </reaction>
</comment>
<dbReference type="InterPro" id="IPR005900">
    <property type="entry name" value="6-phosphogluconolactonase_DevB"/>
</dbReference>
<comment type="pathway">
    <text evidence="3 7">Carbohydrate degradation; pentose phosphate pathway; D-ribulose 5-phosphate from D-glucose 6-phosphate (oxidative stage): step 2/3.</text>
</comment>
<dbReference type="RefSeq" id="WP_075869231.1">
    <property type="nucleotide sequence ID" value="NZ_CALYQA010000007.1"/>
</dbReference>
<name>A0A1R0FAP5_9HYPH</name>
<dbReference type="GeneID" id="92991325"/>
<dbReference type="Proteomes" id="UP000187344">
    <property type="component" value="Unassembled WGS sequence"/>
</dbReference>
<dbReference type="Pfam" id="PF01182">
    <property type="entry name" value="Glucosamine_iso"/>
    <property type="match status" value="1"/>
</dbReference>
<protein>
    <recommendedName>
        <fullName evidence="6 7">6-phosphogluconolactonase</fullName>
        <shortName evidence="7">6PGL</shortName>
        <ecNumber evidence="5 7">3.1.1.31</ecNumber>
    </recommendedName>
</protein>
<dbReference type="PANTHER" id="PTHR11054">
    <property type="entry name" value="6-PHOSPHOGLUCONOLACTONASE"/>
    <property type="match status" value="1"/>
</dbReference>
<sequence length="255" mass="28195">MSLMDTNRLNFDTPSALASALADRVAAELSVAIVERKQAVLAVSGGKTPELFFHYLAKADIDWKNILVTLVDERFVPVTDDRSNERLVRSSLLQNFASKARFYGLYNPSITAELAAFSAASRINSLPRPFDVIVLGMGTDGHTASFFPGGDRLKQAIDTESRALVLPIHARGLKEARLTLTLPVIVEARFIALHIEGQTKLDVFERALQDGPVEELPIRAVLKNTRHPVQVYWSPNEEEKQITDGTHSLFDTVSV</sequence>
<dbReference type="OrthoDB" id="9810967at2"/>
<comment type="similarity">
    <text evidence="4 7">Belongs to the glucosamine/galactosamine-6-phosphate isomerase family. 6-phosphogluconolactonase subfamily.</text>
</comment>
<dbReference type="EMBL" id="LXYT01000001">
    <property type="protein sequence ID" value="OLY44054.1"/>
    <property type="molecule type" value="Genomic_DNA"/>
</dbReference>